<proteinExistence type="predicted"/>
<protein>
    <submittedName>
        <fullName evidence="1">Uncharacterized protein</fullName>
    </submittedName>
</protein>
<sequence>MRRLALAMLFNIEQDSGDRVVGYCVPDGFESTPSLAVEADGKTIARFEAGELRQSLVDGGRHQTGRCGFTITEAEVPGLAGIEDLTIIDEETGILVYRRARPGFLQRKVVRLETHLFPLWRLDDAVSPRFQHFLRGAEAHGRETVTQLLLLNDVGSSYLSGRILYKNYAYFIDNGFDVCMFVQDPHTEFAERLLILGRVRKAGLPVLGPRDTMVYEPAIDFAESLPFDSDRGLKRALRSMPGEVAQRLANPLTRLMTAATPDEMPAGAAVASALDAFASFAAIGLRTEPDAALAGFSALTGVASEALPRLPHAKAAQSFGRMLAETRAIDSLIETDCELFHHLNEAARRASASVAAGSA</sequence>
<dbReference type="EMBL" id="QNRK01000038">
    <property type="protein sequence ID" value="RBP04631.1"/>
    <property type="molecule type" value="Genomic_DNA"/>
</dbReference>
<gene>
    <name evidence="1" type="ORF">DFR50_13815</name>
</gene>
<dbReference type="OrthoDB" id="8434031at2"/>
<dbReference type="RefSeq" id="WP_113892052.1">
    <property type="nucleotide sequence ID" value="NZ_QNRK01000038.1"/>
</dbReference>
<dbReference type="AlphaFoldDB" id="A0A366EQI2"/>
<organism evidence="1 2">
    <name type="scientific">Roseiarcus fermentans</name>
    <dbReference type="NCBI Taxonomy" id="1473586"/>
    <lineage>
        <taxon>Bacteria</taxon>
        <taxon>Pseudomonadati</taxon>
        <taxon>Pseudomonadota</taxon>
        <taxon>Alphaproteobacteria</taxon>
        <taxon>Hyphomicrobiales</taxon>
        <taxon>Roseiarcaceae</taxon>
        <taxon>Roseiarcus</taxon>
    </lineage>
</organism>
<evidence type="ECO:0000313" key="2">
    <source>
        <dbReference type="Proteomes" id="UP000253529"/>
    </source>
</evidence>
<name>A0A366EQI2_9HYPH</name>
<accession>A0A366EQI2</accession>
<reference evidence="1 2" key="1">
    <citation type="submission" date="2018-06" db="EMBL/GenBank/DDBJ databases">
        <title>Genomic Encyclopedia of Type Strains, Phase IV (KMG-IV): sequencing the most valuable type-strain genomes for metagenomic binning, comparative biology and taxonomic classification.</title>
        <authorList>
            <person name="Goeker M."/>
        </authorList>
    </citation>
    <scope>NUCLEOTIDE SEQUENCE [LARGE SCALE GENOMIC DNA]</scope>
    <source>
        <strain evidence="1 2">DSM 24875</strain>
    </source>
</reference>
<evidence type="ECO:0000313" key="1">
    <source>
        <dbReference type="EMBL" id="RBP04631.1"/>
    </source>
</evidence>
<keyword evidence="2" id="KW-1185">Reference proteome</keyword>
<comment type="caution">
    <text evidence="1">The sequence shown here is derived from an EMBL/GenBank/DDBJ whole genome shotgun (WGS) entry which is preliminary data.</text>
</comment>
<dbReference type="Proteomes" id="UP000253529">
    <property type="component" value="Unassembled WGS sequence"/>
</dbReference>